<evidence type="ECO:0000313" key="6">
    <source>
        <dbReference type="Proteomes" id="UP000069443"/>
    </source>
</evidence>
<name>A0A117ICH5_MYCCR</name>
<dbReference type="InterPro" id="IPR000415">
    <property type="entry name" value="Nitroreductase-like"/>
</dbReference>
<dbReference type="Gene3D" id="3.40.109.10">
    <property type="entry name" value="NADH Oxidase"/>
    <property type="match status" value="1"/>
</dbReference>
<dbReference type="EMBL" id="BCSY01000135">
    <property type="protein sequence ID" value="GAS99544.1"/>
    <property type="molecule type" value="Genomic_DNA"/>
</dbReference>
<sequence length="226" mass="24526">MVDRTAHTSVPIHPPIAARWSPRAFDPDAVIDPEDLTALLEAARWSATWGHREPVRYLVGLRGREEQKGHRGGEEQKGYRGRKEQMGYRGGEEQEGFRGGETFTTLAGLLKRGNSYAKAAGALILVCADEGEDERTARYAAVDVGAAIASLSIEAVSRGLVVHPMAGFDTVAAAELTPGLRPFAVVAVGTLGDYTRADEAIVERDHRPRERLGLDRLVLNWASGAR</sequence>
<organism evidence="5 6">
    <name type="scientific">Mycolicibacterium canariasense</name>
    <name type="common">Mycobacterium canariasense</name>
    <dbReference type="NCBI Taxonomy" id="228230"/>
    <lineage>
        <taxon>Bacteria</taxon>
        <taxon>Bacillati</taxon>
        <taxon>Actinomycetota</taxon>
        <taxon>Actinomycetes</taxon>
        <taxon>Mycobacteriales</taxon>
        <taxon>Mycobacteriaceae</taxon>
        <taxon>Mycolicibacterium</taxon>
    </lineage>
</organism>
<dbReference type="PANTHER" id="PTHR43673">
    <property type="entry name" value="NAD(P)H NITROREDUCTASE YDGI-RELATED"/>
    <property type="match status" value="1"/>
</dbReference>
<evidence type="ECO:0000259" key="4">
    <source>
        <dbReference type="Pfam" id="PF00881"/>
    </source>
</evidence>
<dbReference type="RefSeq" id="WP_062660185.1">
    <property type="nucleotide sequence ID" value="NZ_BCSY01000135.1"/>
</dbReference>
<feature type="region of interest" description="Disordered" evidence="3">
    <location>
        <begin position="65"/>
        <end position="95"/>
    </location>
</feature>
<comment type="caution">
    <text evidence="5">The sequence shown here is derived from an EMBL/GenBank/DDBJ whole genome shotgun (WGS) entry which is preliminary data.</text>
</comment>
<dbReference type="Pfam" id="PF00881">
    <property type="entry name" value="Nitroreductase"/>
    <property type="match status" value="1"/>
</dbReference>
<dbReference type="Proteomes" id="UP000069443">
    <property type="component" value="Unassembled WGS sequence"/>
</dbReference>
<accession>A0A117ICH5</accession>
<evidence type="ECO:0000256" key="2">
    <source>
        <dbReference type="ARBA" id="ARBA00023002"/>
    </source>
</evidence>
<evidence type="ECO:0000313" key="5">
    <source>
        <dbReference type="EMBL" id="GAS99544.1"/>
    </source>
</evidence>
<proteinExistence type="inferred from homology"/>
<protein>
    <submittedName>
        <fullName evidence="5">Nitroreductase</fullName>
    </submittedName>
</protein>
<reference evidence="6" key="1">
    <citation type="journal article" date="2016" name="Genome Announc.">
        <title>Draft Genome Sequences of Five Rapidly Growing Mycobacterium Species, M. thermoresistibile, M. fortuitum subsp. acetamidolyticum, M. canariasense, M. brisbanense, and M. novocastrense.</title>
        <authorList>
            <person name="Katahira K."/>
            <person name="Ogura Y."/>
            <person name="Gotoh Y."/>
            <person name="Hayashi T."/>
        </authorList>
    </citation>
    <scope>NUCLEOTIDE SEQUENCE [LARGE SCALE GENOMIC DNA]</scope>
    <source>
        <strain evidence="6">JCM15298</strain>
    </source>
</reference>
<gene>
    <name evidence="5" type="ORF">RMCC_6509</name>
</gene>
<dbReference type="PANTHER" id="PTHR43673:SF10">
    <property type="entry name" value="NADH DEHYDROGENASE_NAD(P)H NITROREDUCTASE XCC3605-RELATED"/>
    <property type="match status" value="1"/>
</dbReference>
<dbReference type="STRING" id="228230.RMCC_6509"/>
<keyword evidence="2" id="KW-0560">Oxidoreductase</keyword>
<comment type="similarity">
    <text evidence="1">Belongs to the nitroreductase family.</text>
</comment>
<evidence type="ECO:0000256" key="1">
    <source>
        <dbReference type="ARBA" id="ARBA00007118"/>
    </source>
</evidence>
<dbReference type="SUPFAM" id="SSF55469">
    <property type="entry name" value="FMN-dependent nitroreductase-like"/>
    <property type="match status" value="1"/>
</dbReference>
<feature type="domain" description="Nitroreductase" evidence="4">
    <location>
        <begin position="16"/>
        <end position="187"/>
    </location>
</feature>
<reference evidence="6" key="2">
    <citation type="submission" date="2016-02" db="EMBL/GenBank/DDBJ databases">
        <title>Draft genome sequence of five rapidly growing Mycobacterium species.</title>
        <authorList>
            <person name="Katahira K."/>
            <person name="Gotou Y."/>
            <person name="Iida K."/>
            <person name="Ogura Y."/>
            <person name="Hayashi T."/>
        </authorList>
    </citation>
    <scope>NUCLEOTIDE SEQUENCE [LARGE SCALE GENOMIC DNA]</scope>
    <source>
        <strain evidence="6">JCM15298</strain>
    </source>
</reference>
<dbReference type="AlphaFoldDB" id="A0A117ICH5"/>
<dbReference type="InterPro" id="IPR029479">
    <property type="entry name" value="Nitroreductase"/>
</dbReference>
<keyword evidence="6" id="KW-1185">Reference proteome</keyword>
<evidence type="ECO:0000256" key="3">
    <source>
        <dbReference type="SAM" id="MobiDB-lite"/>
    </source>
</evidence>
<dbReference type="GO" id="GO:0016491">
    <property type="term" value="F:oxidoreductase activity"/>
    <property type="evidence" value="ECO:0007669"/>
    <property type="project" value="UniProtKB-KW"/>
</dbReference>